<dbReference type="WBParaSite" id="Hba_20085">
    <property type="protein sequence ID" value="Hba_20085"/>
    <property type="gene ID" value="Hba_20085"/>
</dbReference>
<dbReference type="GO" id="GO:0008270">
    <property type="term" value="F:zinc ion binding"/>
    <property type="evidence" value="ECO:0007669"/>
    <property type="project" value="UniProtKB-KW"/>
</dbReference>
<protein>
    <submittedName>
        <fullName evidence="6">RING-type domain-containing protein</fullName>
    </submittedName>
</protein>
<dbReference type="InterPro" id="IPR001841">
    <property type="entry name" value="Znf_RING"/>
</dbReference>
<evidence type="ECO:0000313" key="5">
    <source>
        <dbReference type="Proteomes" id="UP000095283"/>
    </source>
</evidence>
<feature type="domain" description="RING-type" evidence="4">
    <location>
        <begin position="654"/>
        <end position="697"/>
    </location>
</feature>
<proteinExistence type="predicted"/>
<accession>A0A1I7XRX7</accession>
<evidence type="ECO:0000256" key="1">
    <source>
        <dbReference type="ARBA" id="ARBA00022771"/>
    </source>
</evidence>
<sequence>MKSDILDCSICGADIFVLLAGASSLRKFTLFDRRKVLEKLQLKSLHIQIAQFILFCSKSEQWSVEIINKAANALSTLSRKKDIDRLREGLYRLIEKQIKSQESIYDNCELNGKESTKTETAPLSVLLPSGVHRVQAIQPESSGYEDDFIFQLATPLRERSKSSPCMESSISTRDFLTKRSSVPLIQEEVIGICSRNGTPDIRRKDILMKAKQLLDTEADGKVMETDSLRTLLQLESSEALHSVEFVPTVTVHNAEKALAELARTVPVDSSHRLLSVDRMATIRGGLSRRRTGPRIIKPVQPLRSSLKSSPSIVPRSLVSRVGVMASPAPKMQLVPSHSNLPTTPVGMFISETNSNIIQKNTPFTDVEDEPKSWNDDENNIETTDSEWLQNRSWPILSLLGTQCRRVNICEDRFSIGAVPCDRSGWKIVLERRIREMPQKSKLCLKCDTALNEIATVFGQGWRTIRFVPETVRVNAEKIKQKCVSIEDDKLKLILFGFETQLTQMHNEDAKTDKLFNCMERRETRNIFQFTQNETDENTDYLCWLGAIDLKLLLALACIAIGQREIISILKESSPLREAMRNEDWSAMVALSAREQGMRKNNIGKKVILEVLELFGLSTLISVDIPQSGHLCSTVSRRQTSSPVCSWIVDSNSQCPICTLTIKTDVGGMDLGVASQICGHSYHIACLSTKITGCIACRHRTRKTTMHLRGGYSSSRL</sequence>
<reference evidence="6" key="1">
    <citation type="submission" date="2016-11" db="UniProtKB">
        <authorList>
            <consortium name="WormBaseParasite"/>
        </authorList>
    </citation>
    <scope>IDENTIFICATION</scope>
</reference>
<keyword evidence="2" id="KW-0862">Zinc</keyword>
<dbReference type="Proteomes" id="UP000095283">
    <property type="component" value="Unplaced"/>
</dbReference>
<evidence type="ECO:0000313" key="6">
    <source>
        <dbReference type="WBParaSite" id="Hba_20085"/>
    </source>
</evidence>
<evidence type="ECO:0000256" key="2">
    <source>
        <dbReference type="ARBA" id="ARBA00022833"/>
    </source>
</evidence>
<evidence type="ECO:0000256" key="3">
    <source>
        <dbReference type="PROSITE-ProRule" id="PRU00175"/>
    </source>
</evidence>
<organism evidence="5 6">
    <name type="scientific">Heterorhabditis bacteriophora</name>
    <name type="common">Entomopathogenic nematode worm</name>
    <dbReference type="NCBI Taxonomy" id="37862"/>
    <lineage>
        <taxon>Eukaryota</taxon>
        <taxon>Metazoa</taxon>
        <taxon>Ecdysozoa</taxon>
        <taxon>Nematoda</taxon>
        <taxon>Chromadorea</taxon>
        <taxon>Rhabditida</taxon>
        <taxon>Rhabditina</taxon>
        <taxon>Rhabditomorpha</taxon>
        <taxon>Strongyloidea</taxon>
        <taxon>Heterorhabditidae</taxon>
        <taxon>Heterorhabditis</taxon>
    </lineage>
</organism>
<evidence type="ECO:0000259" key="4">
    <source>
        <dbReference type="PROSITE" id="PS50089"/>
    </source>
</evidence>
<keyword evidence="1 3" id="KW-0479">Metal-binding</keyword>
<dbReference type="PROSITE" id="PS50089">
    <property type="entry name" value="ZF_RING_2"/>
    <property type="match status" value="1"/>
</dbReference>
<dbReference type="AlphaFoldDB" id="A0A1I7XRX7"/>
<name>A0A1I7XRX7_HETBA</name>
<keyword evidence="5" id="KW-1185">Reference proteome</keyword>
<keyword evidence="1 3" id="KW-0863">Zinc-finger</keyword>